<dbReference type="Gene3D" id="2.60.40.10">
    <property type="entry name" value="Immunoglobulins"/>
    <property type="match status" value="1"/>
</dbReference>
<feature type="chain" id="PRO_5034930445" description="Immunoglobulin V-set domain-containing protein" evidence="1">
    <location>
        <begin position="23"/>
        <end position="127"/>
    </location>
</feature>
<dbReference type="AlphaFoldDB" id="A0A8C6Z7Z7"/>
<dbReference type="InterPro" id="IPR013106">
    <property type="entry name" value="Ig_V-set"/>
</dbReference>
<dbReference type="InterPro" id="IPR036179">
    <property type="entry name" value="Ig-like_dom_sf"/>
</dbReference>
<protein>
    <recommendedName>
        <fullName evidence="2">Immunoglobulin V-set domain-containing protein</fullName>
    </recommendedName>
</protein>
<evidence type="ECO:0000313" key="4">
    <source>
        <dbReference type="Proteomes" id="UP000694420"/>
    </source>
</evidence>
<keyword evidence="4" id="KW-1185">Reference proteome</keyword>
<reference evidence="3" key="1">
    <citation type="submission" date="2025-08" db="UniProtKB">
        <authorList>
            <consortium name="Ensembl"/>
        </authorList>
    </citation>
    <scope>IDENTIFICATION</scope>
</reference>
<name>A0A8C6Z7Z7_NOTPE</name>
<evidence type="ECO:0000259" key="2">
    <source>
        <dbReference type="Pfam" id="PF07686"/>
    </source>
</evidence>
<feature type="domain" description="Immunoglobulin V-set" evidence="2">
    <location>
        <begin position="78"/>
        <end position="122"/>
    </location>
</feature>
<dbReference type="Pfam" id="PF07686">
    <property type="entry name" value="V-set"/>
    <property type="match status" value="1"/>
</dbReference>
<dbReference type="SUPFAM" id="SSF48726">
    <property type="entry name" value="Immunoglobulin"/>
    <property type="match status" value="1"/>
</dbReference>
<dbReference type="Proteomes" id="UP000694420">
    <property type="component" value="Unplaced"/>
</dbReference>
<dbReference type="Ensembl" id="ENSNPET00000010084.1">
    <property type="protein sequence ID" value="ENSNPEP00000009840.1"/>
    <property type="gene ID" value="ENSNPEG00000007376.1"/>
</dbReference>
<reference evidence="3" key="2">
    <citation type="submission" date="2025-09" db="UniProtKB">
        <authorList>
            <consortium name="Ensembl"/>
        </authorList>
    </citation>
    <scope>IDENTIFICATION</scope>
</reference>
<organism evidence="3 4">
    <name type="scientific">Nothoprocta perdicaria</name>
    <name type="common">Chilean tinamou</name>
    <name type="synonym">Crypturus perdicarius</name>
    <dbReference type="NCBI Taxonomy" id="30464"/>
    <lineage>
        <taxon>Eukaryota</taxon>
        <taxon>Metazoa</taxon>
        <taxon>Chordata</taxon>
        <taxon>Craniata</taxon>
        <taxon>Vertebrata</taxon>
        <taxon>Euteleostomi</taxon>
        <taxon>Archelosauria</taxon>
        <taxon>Archosauria</taxon>
        <taxon>Dinosauria</taxon>
        <taxon>Saurischia</taxon>
        <taxon>Theropoda</taxon>
        <taxon>Coelurosauria</taxon>
        <taxon>Aves</taxon>
        <taxon>Palaeognathae</taxon>
        <taxon>Tinamiformes</taxon>
        <taxon>Tinamidae</taxon>
        <taxon>Nothoprocta</taxon>
    </lineage>
</organism>
<dbReference type="InterPro" id="IPR013783">
    <property type="entry name" value="Ig-like_fold"/>
</dbReference>
<evidence type="ECO:0000256" key="1">
    <source>
        <dbReference type="SAM" id="SignalP"/>
    </source>
</evidence>
<keyword evidence="1" id="KW-0732">Signal</keyword>
<feature type="signal peptide" evidence="1">
    <location>
        <begin position="1"/>
        <end position="22"/>
    </location>
</feature>
<sequence>TQHSPWLLQLVLWLAKGDPVWHASGLHNVTDCTSSCRFFSLVPIYSLSLASTRTVFFKEMLPGGQHNVPFLLILVVSAVQGSKATIEEEFQSRFQSSEIQGDSLNLFIDQVSLNDSGTYYCAESDSQ</sequence>
<evidence type="ECO:0000313" key="3">
    <source>
        <dbReference type="Ensembl" id="ENSNPEP00000009840.1"/>
    </source>
</evidence>
<accession>A0A8C6Z7Z7</accession>
<proteinExistence type="predicted"/>